<organism evidence="1 2">
    <name type="scientific">Vibrio agarivorans</name>
    <dbReference type="NCBI Taxonomy" id="153622"/>
    <lineage>
        <taxon>Bacteria</taxon>
        <taxon>Pseudomonadati</taxon>
        <taxon>Pseudomonadota</taxon>
        <taxon>Gammaproteobacteria</taxon>
        <taxon>Vibrionales</taxon>
        <taxon>Vibrionaceae</taxon>
        <taxon>Vibrio</taxon>
    </lineage>
</organism>
<accession>A0ABT7Y4D2</accession>
<proteinExistence type="predicted"/>
<reference evidence="1" key="1">
    <citation type="submission" date="2024-05" db="EMBL/GenBank/DDBJ databases">
        <title>Genome Sequences of Four Agar- Degrading Marine Bacteria.</title>
        <authorList>
            <person name="Phillips E.K."/>
            <person name="Shaffer J.C."/>
            <person name="Henson M.W."/>
            <person name="Temperton B."/>
            <person name="Thrash C.J."/>
            <person name="Martin M.O."/>
        </authorList>
    </citation>
    <scope>NUCLEOTIDE SEQUENCE</scope>
    <source>
        <strain evidence="1">EKP203</strain>
    </source>
</reference>
<dbReference type="RefSeq" id="WP_289962959.1">
    <property type="nucleotide sequence ID" value="NZ_JAUEOZ010000002.1"/>
</dbReference>
<dbReference type="EMBL" id="JAUEOZ010000002">
    <property type="protein sequence ID" value="MDN2482906.1"/>
    <property type="molecule type" value="Genomic_DNA"/>
</dbReference>
<protein>
    <submittedName>
        <fullName evidence="1">Uncharacterized protein</fullName>
    </submittedName>
</protein>
<gene>
    <name evidence="1" type="ORF">QWJ08_16310</name>
</gene>
<keyword evidence="2" id="KW-1185">Reference proteome</keyword>
<name>A0ABT7Y4D2_9VIBR</name>
<comment type="caution">
    <text evidence="1">The sequence shown here is derived from an EMBL/GenBank/DDBJ whole genome shotgun (WGS) entry which is preliminary data.</text>
</comment>
<evidence type="ECO:0000313" key="2">
    <source>
        <dbReference type="Proteomes" id="UP001169719"/>
    </source>
</evidence>
<evidence type="ECO:0000313" key="1">
    <source>
        <dbReference type="EMBL" id="MDN2482906.1"/>
    </source>
</evidence>
<dbReference type="Proteomes" id="UP001169719">
    <property type="component" value="Unassembled WGS sequence"/>
</dbReference>
<sequence>MIQHIVRACDSYRNKIYLNDRPYDVIDVGEGECKIYLVAGIESDYVREMTRLHLGRIIFIDISMAWGDGLRELSEESLSLLTQDIHLLFDVFWLDHVSVDCPIKGFDMTGLFDVIKSREYSKELRAYA</sequence>